<comment type="caution">
    <text evidence="2">The sequence shown here is derived from an EMBL/GenBank/DDBJ whole genome shotgun (WGS) entry which is preliminary data.</text>
</comment>
<organism evidence="2 3">
    <name type="scientific">Popillia japonica</name>
    <name type="common">Japanese beetle</name>
    <dbReference type="NCBI Taxonomy" id="7064"/>
    <lineage>
        <taxon>Eukaryota</taxon>
        <taxon>Metazoa</taxon>
        <taxon>Ecdysozoa</taxon>
        <taxon>Arthropoda</taxon>
        <taxon>Hexapoda</taxon>
        <taxon>Insecta</taxon>
        <taxon>Pterygota</taxon>
        <taxon>Neoptera</taxon>
        <taxon>Endopterygota</taxon>
        <taxon>Coleoptera</taxon>
        <taxon>Polyphaga</taxon>
        <taxon>Scarabaeiformia</taxon>
        <taxon>Scarabaeidae</taxon>
        <taxon>Rutelinae</taxon>
        <taxon>Popillia</taxon>
    </lineage>
</organism>
<dbReference type="AlphaFoldDB" id="A0AAW1JC42"/>
<protein>
    <submittedName>
        <fullName evidence="2">Uncharacterized protein</fullName>
    </submittedName>
</protein>
<dbReference type="EMBL" id="JASPKY010000433">
    <property type="protein sequence ID" value="KAK9700653.1"/>
    <property type="molecule type" value="Genomic_DNA"/>
</dbReference>
<proteinExistence type="predicted"/>
<evidence type="ECO:0000313" key="3">
    <source>
        <dbReference type="Proteomes" id="UP001458880"/>
    </source>
</evidence>
<keyword evidence="1" id="KW-0175">Coiled coil</keyword>
<feature type="coiled-coil region" evidence="1">
    <location>
        <begin position="1"/>
        <end position="94"/>
    </location>
</feature>
<reference evidence="2 3" key="1">
    <citation type="journal article" date="2024" name="BMC Genomics">
        <title>De novo assembly and annotation of Popillia japonica's genome with initial clues to its potential as an invasive pest.</title>
        <authorList>
            <person name="Cucini C."/>
            <person name="Boschi S."/>
            <person name="Funari R."/>
            <person name="Cardaioli E."/>
            <person name="Iannotti N."/>
            <person name="Marturano G."/>
            <person name="Paoli F."/>
            <person name="Bruttini M."/>
            <person name="Carapelli A."/>
            <person name="Frati F."/>
            <person name="Nardi F."/>
        </authorList>
    </citation>
    <scope>NUCLEOTIDE SEQUENCE [LARGE SCALE GENOMIC DNA]</scope>
    <source>
        <strain evidence="2">DMR45628</strain>
    </source>
</reference>
<gene>
    <name evidence="2" type="ORF">QE152_g31108</name>
</gene>
<dbReference type="Proteomes" id="UP001458880">
    <property type="component" value="Unassembled WGS sequence"/>
</dbReference>
<evidence type="ECO:0000256" key="1">
    <source>
        <dbReference type="SAM" id="Coils"/>
    </source>
</evidence>
<accession>A0AAW1JC42</accession>
<evidence type="ECO:0000313" key="2">
    <source>
        <dbReference type="EMBL" id="KAK9700653.1"/>
    </source>
</evidence>
<name>A0AAW1JC42_POPJA</name>
<sequence>MRDMKQNTDELKDEIKEIKQEMRKKEEKWEREKTQLVQRIQILEKRQIMRDMKQNTDELKDEIKEIKQEMRKKEEKWEREKTQLVQRIQILENIKAGENHIKEGVVEFLKQELQIQAYKINRGKHYQMVRVELESFQNKIDIMKAEGKLKNTKIYIDNDLTKEERYIQKELRNAAREKRENGNEVKIDYQKMTINGKQYT</sequence>
<keyword evidence="3" id="KW-1185">Reference proteome</keyword>